<evidence type="ECO:0000313" key="25">
    <source>
        <dbReference type="EMBL" id="OGC39288.1"/>
    </source>
</evidence>
<evidence type="ECO:0000256" key="16">
    <source>
        <dbReference type="ARBA" id="ARBA00023167"/>
    </source>
</evidence>
<evidence type="ECO:0000256" key="5">
    <source>
        <dbReference type="ARBA" id="ARBA00010398"/>
    </source>
</evidence>
<evidence type="ECO:0000256" key="7">
    <source>
        <dbReference type="ARBA" id="ARBA00012032"/>
    </source>
</evidence>
<evidence type="ECO:0000256" key="6">
    <source>
        <dbReference type="ARBA" id="ARBA00010854"/>
    </source>
</evidence>
<dbReference type="Pfam" id="PF00809">
    <property type="entry name" value="Pterin_bind"/>
    <property type="match status" value="1"/>
</dbReference>
<evidence type="ECO:0000256" key="17">
    <source>
        <dbReference type="ARBA" id="ARBA00023285"/>
    </source>
</evidence>
<dbReference type="Gene3D" id="3.40.50.280">
    <property type="entry name" value="Cobalamin-binding domain"/>
    <property type="match status" value="1"/>
</dbReference>
<comment type="similarity">
    <text evidence="6">Belongs to the methylamine corrinoid protein family.</text>
</comment>
<evidence type="ECO:0000259" key="23">
    <source>
        <dbReference type="PROSITE" id="PS51332"/>
    </source>
</evidence>
<keyword evidence="15 20" id="KW-0862">Zinc</keyword>
<feature type="binding site" evidence="20">
    <location>
        <position position="265"/>
    </location>
    <ligand>
        <name>Zn(2+)</name>
        <dbReference type="ChEBI" id="CHEBI:29105"/>
    </ligand>
</feature>
<dbReference type="SUPFAM" id="SSF47644">
    <property type="entry name" value="Methionine synthase domain"/>
    <property type="match status" value="1"/>
</dbReference>
<dbReference type="InterPro" id="IPR003726">
    <property type="entry name" value="HCY_dom"/>
</dbReference>
<dbReference type="InterPro" id="IPR036594">
    <property type="entry name" value="Meth_synthase_dom"/>
</dbReference>
<dbReference type="InterPro" id="IPR036589">
    <property type="entry name" value="HCY_dom_sf"/>
</dbReference>
<dbReference type="PROSITE" id="PS51337">
    <property type="entry name" value="B12_BINDING_NTER"/>
    <property type="match status" value="1"/>
</dbReference>
<comment type="cofactor">
    <cofactor evidence="2 20">
        <name>Zn(2+)</name>
        <dbReference type="ChEBI" id="CHEBI:29105"/>
    </cofactor>
</comment>
<feature type="domain" description="B12-binding N-terminal" evidence="24">
    <location>
        <begin position="581"/>
        <end position="674"/>
    </location>
</feature>
<keyword evidence="11" id="KW-0846">Cobalamin</keyword>
<evidence type="ECO:0000313" key="26">
    <source>
        <dbReference type="Proteomes" id="UP000179242"/>
    </source>
</evidence>
<dbReference type="Pfam" id="PF02574">
    <property type="entry name" value="S-methyl_trans"/>
    <property type="match status" value="1"/>
</dbReference>
<dbReference type="Pfam" id="PF02607">
    <property type="entry name" value="B12-binding_2"/>
    <property type="match status" value="1"/>
</dbReference>
<dbReference type="EMBL" id="MEUJ01000011">
    <property type="protein sequence ID" value="OGC39288.1"/>
    <property type="molecule type" value="Genomic_DNA"/>
</dbReference>
<keyword evidence="13" id="KW-0949">S-adenosyl-L-methionine</keyword>
<evidence type="ECO:0000259" key="21">
    <source>
        <dbReference type="PROSITE" id="PS50970"/>
    </source>
</evidence>
<evidence type="ECO:0000259" key="22">
    <source>
        <dbReference type="PROSITE" id="PS50972"/>
    </source>
</evidence>
<reference evidence="25 26" key="1">
    <citation type="journal article" date="2016" name="Nat. Commun.">
        <title>Thousands of microbial genomes shed light on interconnected biogeochemical processes in an aquifer system.</title>
        <authorList>
            <person name="Anantharaman K."/>
            <person name="Brown C.T."/>
            <person name="Hug L.A."/>
            <person name="Sharon I."/>
            <person name="Castelle C.J."/>
            <person name="Probst A.J."/>
            <person name="Thomas B.C."/>
            <person name="Singh A."/>
            <person name="Wilkins M.J."/>
            <person name="Karaoz U."/>
            <person name="Brodie E.L."/>
            <person name="Williams K.H."/>
            <person name="Hubbard S.S."/>
            <person name="Banfield J.F."/>
        </authorList>
    </citation>
    <scope>NUCLEOTIDE SEQUENCE [LARGE SCALE GENOMIC DNA]</scope>
</reference>
<dbReference type="CDD" id="cd02070">
    <property type="entry name" value="corrinoid_protein_B12-BD"/>
    <property type="match status" value="1"/>
</dbReference>
<evidence type="ECO:0000256" key="11">
    <source>
        <dbReference type="ARBA" id="ARBA00022628"/>
    </source>
</evidence>
<comment type="caution">
    <text evidence="25">The sequence shown here is derived from an EMBL/GenBank/DDBJ whole genome shotgun (WGS) entry which is preliminary data.</text>
</comment>
<dbReference type="Gene3D" id="1.10.1240.10">
    <property type="entry name" value="Methionine synthase domain"/>
    <property type="match status" value="1"/>
</dbReference>
<evidence type="ECO:0000259" key="24">
    <source>
        <dbReference type="PROSITE" id="PS51337"/>
    </source>
</evidence>
<comment type="function">
    <text evidence="18">Catalyzes the transfer of a methyl group from methyl-cobalamin to homocysteine, yielding enzyme-bound cob(I)alamin and methionine. Subsequently, remethylates the cofactor using methyltetrahydrofolate.</text>
</comment>
<dbReference type="InterPro" id="IPR003759">
    <property type="entry name" value="Cbl-bd_cap"/>
</dbReference>
<evidence type="ECO:0000256" key="4">
    <source>
        <dbReference type="ARBA" id="ARBA00005178"/>
    </source>
</evidence>
<evidence type="ECO:0000256" key="12">
    <source>
        <dbReference type="ARBA" id="ARBA00022679"/>
    </source>
</evidence>
<keyword evidence="9 20" id="KW-0489">Methyltransferase</keyword>
<comment type="similarity">
    <text evidence="5">Belongs to the vitamin-B12 dependent methionine synthase family.</text>
</comment>
<evidence type="ECO:0000256" key="15">
    <source>
        <dbReference type="ARBA" id="ARBA00022833"/>
    </source>
</evidence>
<dbReference type="AlphaFoldDB" id="A0A1F4U2T4"/>
<evidence type="ECO:0000256" key="13">
    <source>
        <dbReference type="ARBA" id="ARBA00022691"/>
    </source>
</evidence>
<dbReference type="GO" id="GO:0008705">
    <property type="term" value="F:methionine synthase activity"/>
    <property type="evidence" value="ECO:0007669"/>
    <property type="project" value="UniProtKB-EC"/>
</dbReference>
<keyword evidence="10" id="KW-0028">Amino-acid biosynthesis</keyword>
<protein>
    <recommendedName>
        <fullName evidence="8">Methionine synthase</fullName>
        <ecNumber evidence="7">2.1.1.13</ecNumber>
    </recommendedName>
    <alternativeName>
        <fullName evidence="19">5-methyltetrahydrofolate--homocysteine methyltransferase</fullName>
    </alternativeName>
</protein>
<evidence type="ECO:0000256" key="8">
    <source>
        <dbReference type="ARBA" id="ARBA00013998"/>
    </source>
</evidence>
<dbReference type="InterPro" id="IPR050554">
    <property type="entry name" value="Met_Synthase/Corrinoid"/>
</dbReference>
<dbReference type="UniPathway" id="UPA00051">
    <property type="reaction ID" value="UER00081"/>
</dbReference>
<comment type="catalytic activity">
    <reaction evidence="1">
        <text>(6S)-5-methyl-5,6,7,8-tetrahydrofolate + L-homocysteine = (6S)-5,6,7,8-tetrahydrofolate + L-methionine</text>
        <dbReference type="Rhea" id="RHEA:11172"/>
        <dbReference type="ChEBI" id="CHEBI:18608"/>
        <dbReference type="ChEBI" id="CHEBI:57453"/>
        <dbReference type="ChEBI" id="CHEBI:57844"/>
        <dbReference type="ChEBI" id="CHEBI:58199"/>
        <dbReference type="EC" id="2.1.1.13"/>
    </reaction>
</comment>
<dbReference type="InterPro" id="IPR036724">
    <property type="entry name" value="Cobalamin-bd_sf"/>
</dbReference>
<organism evidence="25 26">
    <name type="scientific">candidate division WOR-1 bacterium RIFOXYC2_FULL_46_14</name>
    <dbReference type="NCBI Taxonomy" id="1802587"/>
    <lineage>
        <taxon>Bacteria</taxon>
        <taxon>Bacillati</taxon>
        <taxon>Saganbacteria</taxon>
    </lineage>
</organism>
<evidence type="ECO:0000256" key="20">
    <source>
        <dbReference type="PROSITE-ProRule" id="PRU00333"/>
    </source>
</evidence>
<dbReference type="Gene3D" id="3.20.20.330">
    <property type="entry name" value="Homocysteine-binding-like domain"/>
    <property type="match status" value="1"/>
</dbReference>
<keyword evidence="17" id="KW-0170">Cobalt</keyword>
<dbReference type="PROSITE" id="PS50972">
    <property type="entry name" value="PTERIN_BINDING"/>
    <property type="match status" value="1"/>
</dbReference>
<comment type="cofactor">
    <cofactor evidence="3">
        <name>methylcob(III)alamin</name>
        <dbReference type="ChEBI" id="CHEBI:28115"/>
    </cofactor>
</comment>
<evidence type="ECO:0000256" key="18">
    <source>
        <dbReference type="ARBA" id="ARBA00025552"/>
    </source>
</evidence>
<evidence type="ECO:0000256" key="3">
    <source>
        <dbReference type="ARBA" id="ARBA00001956"/>
    </source>
</evidence>
<dbReference type="Pfam" id="PF02310">
    <property type="entry name" value="B12-binding"/>
    <property type="match status" value="1"/>
</dbReference>
<sequence>MKKNLLEELKNRILVIDGAMGTMLMQNGIRPDENFDLQNIKNPEIVKSVHKAYVDAGADIIETNTFGANRLKVGDKVKEINQVAVKLAKEAGALFVCGSVGPLGKLLQPYGEVSFDEAHSIFKEHIAALAEAGADCISIETISDIQEMRAALIAAKEATTIPIIASMTYEKDGRTIFGTPIEAAAVTLEALGADIISLNCSTGPEDMLAISAKLKAQSSKPIMVMPNAGMPDLVDGKAVYKMTPETFAKHAAKFVELGVAIVGGCCGTSPKHIKEVAKTVKSMEPRIYSQVPQPNSKFSSRTKVVEIKEGKLFVVGERINPTGRKALREEIKAGKFHTIRQEAVEQTKARADLLDINISIPMGDDAAIMQKAVETVVSASDLPLSIDSPNTNAIESGLKNFPGRALLNSVNGKKESLEKVLPLVKKYGAMVIGLCLDENGIPKTVQEKVAIAKKIIAAAEKQGISKDRMFIDTLVMTAAVSVDEALETLKAIPEVKKLGVRTILGVSNCSHGLPHRAIVNGIYLKLARIFGLDAGIIDPLDPEINKALAYTPKENDKDRLIEELKNEVKKSFKLPKTGTTALKSKDIKADLPTIKETIIEGDAESTVNLVIEALKSIEPQKIIDQALIPGMEIVGGRFSKKEIFLPQVLASAEAMKNGFELCKAKIPKDEIKSAGKILLATVEGDVHDIGKNIVKMMLENNGFEAIDLGKDVPAKKIIEAAIKEKPAAIALSALLTTTMLEMKHVKEELKKNGLNIPIIVGGAVVTNDFAVEIGALHGEDAACAVTLAKEILSRLPS</sequence>
<evidence type="ECO:0000256" key="1">
    <source>
        <dbReference type="ARBA" id="ARBA00001700"/>
    </source>
</evidence>
<feature type="binding site" evidence="20">
    <location>
        <position position="200"/>
    </location>
    <ligand>
        <name>Zn(2+)</name>
        <dbReference type="ChEBI" id="CHEBI:29105"/>
    </ligand>
</feature>
<evidence type="ECO:0000256" key="19">
    <source>
        <dbReference type="ARBA" id="ARBA00031040"/>
    </source>
</evidence>
<dbReference type="SMART" id="SM01018">
    <property type="entry name" value="B12-binding_2"/>
    <property type="match status" value="1"/>
</dbReference>
<evidence type="ECO:0000256" key="2">
    <source>
        <dbReference type="ARBA" id="ARBA00001947"/>
    </source>
</evidence>
<dbReference type="GO" id="GO:0005829">
    <property type="term" value="C:cytosol"/>
    <property type="evidence" value="ECO:0007669"/>
    <property type="project" value="TreeGrafter"/>
</dbReference>
<dbReference type="SUPFAM" id="SSF82282">
    <property type="entry name" value="Homocysteine S-methyltransferase"/>
    <property type="match status" value="1"/>
</dbReference>
<dbReference type="SUPFAM" id="SSF52242">
    <property type="entry name" value="Cobalamin (vitamin B12)-binding domain"/>
    <property type="match status" value="1"/>
</dbReference>
<dbReference type="PANTHER" id="PTHR45833">
    <property type="entry name" value="METHIONINE SYNTHASE"/>
    <property type="match status" value="1"/>
</dbReference>
<dbReference type="GO" id="GO:0032259">
    <property type="term" value="P:methylation"/>
    <property type="evidence" value="ECO:0007669"/>
    <property type="project" value="UniProtKB-KW"/>
</dbReference>
<dbReference type="GO" id="GO:0046653">
    <property type="term" value="P:tetrahydrofolate metabolic process"/>
    <property type="evidence" value="ECO:0007669"/>
    <property type="project" value="TreeGrafter"/>
</dbReference>
<keyword evidence="12 20" id="KW-0808">Transferase</keyword>
<evidence type="ECO:0000256" key="9">
    <source>
        <dbReference type="ARBA" id="ARBA00022603"/>
    </source>
</evidence>
<accession>A0A1F4U2T4</accession>
<comment type="pathway">
    <text evidence="4">Amino-acid biosynthesis; L-methionine biosynthesis via de novo pathway; L-methionine from L-homocysteine (MetH route): step 1/1.</text>
</comment>
<dbReference type="EC" id="2.1.1.13" evidence="7"/>
<keyword evidence="16" id="KW-0486">Methionine biosynthesis</keyword>
<feature type="domain" description="Pterin-binding" evidence="22">
    <location>
        <begin position="312"/>
        <end position="573"/>
    </location>
</feature>
<dbReference type="InterPro" id="IPR006158">
    <property type="entry name" value="Cobalamin-bd"/>
</dbReference>
<dbReference type="SUPFAM" id="SSF51717">
    <property type="entry name" value="Dihydropteroate synthetase-like"/>
    <property type="match status" value="1"/>
</dbReference>
<dbReference type="GO" id="GO:0046872">
    <property type="term" value="F:metal ion binding"/>
    <property type="evidence" value="ECO:0007669"/>
    <property type="project" value="UniProtKB-KW"/>
</dbReference>
<dbReference type="InterPro" id="IPR000489">
    <property type="entry name" value="Pterin-binding_dom"/>
</dbReference>
<feature type="binding site" evidence="20">
    <location>
        <position position="266"/>
    </location>
    <ligand>
        <name>Zn(2+)</name>
        <dbReference type="ChEBI" id="CHEBI:29105"/>
    </ligand>
</feature>
<dbReference type="Proteomes" id="UP000179242">
    <property type="component" value="Unassembled WGS sequence"/>
</dbReference>
<dbReference type="GO" id="GO:0031419">
    <property type="term" value="F:cobalamin binding"/>
    <property type="evidence" value="ECO:0007669"/>
    <property type="project" value="UniProtKB-KW"/>
</dbReference>
<dbReference type="PROSITE" id="PS51332">
    <property type="entry name" value="B12_BINDING"/>
    <property type="match status" value="1"/>
</dbReference>
<keyword evidence="14 20" id="KW-0479">Metal-binding</keyword>
<dbReference type="Gene3D" id="3.20.20.20">
    <property type="entry name" value="Dihydropteroate synthase-like"/>
    <property type="match status" value="1"/>
</dbReference>
<dbReference type="PANTHER" id="PTHR45833:SF1">
    <property type="entry name" value="METHIONINE SYNTHASE"/>
    <property type="match status" value="1"/>
</dbReference>
<dbReference type="InterPro" id="IPR011005">
    <property type="entry name" value="Dihydropteroate_synth-like_sf"/>
</dbReference>
<evidence type="ECO:0000256" key="14">
    <source>
        <dbReference type="ARBA" id="ARBA00022723"/>
    </source>
</evidence>
<feature type="domain" description="B12-binding" evidence="23">
    <location>
        <begin position="674"/>
        <end position="797"/>
    </location>
</feature>
<feature type="domain" description="Hcy-binding" evidence="21">
    <location>
        <begin position="2"/>
        <end position="280"/>
    </location>
</feature>
<dbReference type="PROSITE" id="PS50970">
    <property type="entry name" value="HCY"/>
    <property type="match status" value="1"/>
</dbReference>
<dbReference type="FunFam" id="3.40.50.280:FF:000003">
    <property type="entry name" value="Dimethylamine methyltransferase corrinoid protein"/>
    <property type="match status" value="1"/>
</dbReference>
<name>A0A1F4U2T4_UNCSA</name>
<evidence type="ECO:0000256" key="10">
    <source>
        <dbReference type="ARBA" id="ARBA00022605"/>
    </source>
</evidence>
<proteinExistence type="inferred from homology"/>
<gene>
    <name evidence="25" type="ORF">A2438_07190</name>
</gene>
<dbReference type="GO" id="GO:0050667">
    <property type="term" value="P:homocysteine metabolic process"/>
    <property type="evidence" value="ECO:0007669"/>
    <property type="project" value="TreeGrafter"/>
</dbReference>